<dbReference type="AlphaFoldDB" id="A0A1Y0IC50"/>
<dbReference type="EMBL" id="CP021425">
    <property type="protein sequence ID" value="ARU58041.1"/>
    <property type="molecule type" value="Genomic_DNA"/>
</dbReference>
<dbReference type="KEGG" id="ome:OLMES_4023"/>
<dbReference type="RefSeq" id="WP_157678412.1">
    <property type="nucleotide sequence ID" value="NZ_CP021425.1"/>
</dbReference>
<proteinExistence type="inferred from homology"/>
<dbReference type="InterPro" id="IPR058792">
    <property type="entry name" value="Beta-barrel_RND_2"/>
</dbReference>
<dbReference type="PANTHER" id="PTHR30469:SF15">
    <property type="entry name" value="HLYD FAMILY OF SECRETION PROTEINS"/>
    <property type="match status" value="1"/>
</dbReference>
<dbReference type="OrthoDB" id="9791520at2"/>
<accession>A0A1Y0IC50</accession>
<dbReference type="Pfam" id="PF25954">
    <property type="entry name" value="Beta-barrel_RND_2"/>
    <property type="match status" value="1"/>
</dbReference>
<dbReference type="Pfam" id="PF25973">
    <property type="entry name" value="BSH_CzcB"/>
    <property type="match status" value="1"/>
</dbReference>
<reference evidence="4 5" key="1">
    <citation type="submission" date="2017-05" db="EMBL/GenBank/DDBJ databases">
        <title>Genomic insights into alkan degradation activity of Oleiphilus messinensis.</title>
        <authorList>
            <person name="Kozyavkin S.A."/>
            <person name="Slesarev A.I."/>
            <person name="Golyshin P.N."/>
            <person name="Korzhenkov A."/>
            <person name="Golyshina O.N."/>
            <person name="Toshchakov S.V."/>
        </authorList>
    </citation>
    <scope>NUCLEOTIDE SEQUENCE [LARGE SCALE GENOMIC DNA]</scope>
    <source>
        <strain evidence="4 5">ME102</strain>
    </source>
</reference>
<evidence type="ECO:0000259" key="3">
    <source>
        <dbReference type="Pfam" id="PF25973"/>
    </source>
</evidence>
<dbReference type="InterPro" id="IPR006143">
    <property type="entry name" value="RND_pump_MFP"/>
</dbReference>
<dbReference type="GO" id="GO:1990281">
    <property type="term" value="C:efflux pump complex"/>
    <property type="evidence" value="ECO:0007669"/>
    <property type="project" value="TreeGrafter"/>
</dbReference>
<gene>
    <name evidence="4" type="ORF">OLMES_4023</name>
</gene>
<evidence type="ECO:0000259" key="2">
    <source>
        <dbReference type="Pfam" id="PF25954"/>
    </source>
</evidence>
<evidence type="ECO:0000313" key="4">
    <source>
        <dbReference type="EMBL" id="ARU58041.1"/>
    </source>
</evidence>
<dbReference type="Gene3D" id="2.40.50.100">
    <property type="match status" value="1"/>
</dbReference>
<dbReference type="NCBIfam" id="TIGR01730">
    <property type="entry name" value="RND_mfp"/>
    <property type="match status" value="1"/>
</dbReference>
<dbReference type="InterPro" id="IPR058647">
    <property type="entry name" value="BSH_CzcB-like"/>
</dbReference>
<dbReference type="Proteomes" id="UP000196027">
    <property type="component" value="Chromosome"/>
</dbReference>
<keyword evidence="5" id="KW-1185">Reference proteome</keyword>
<dbReference type="GO" id="GO:0015562">
    <property type="term" value="F:efflux transmembrane transporter activity"/>
    <property type="evidence" value="ECO:0007669"/>
    <property type="project" value="TreeGrafter"/>
</dbReference>
<sequence length="258" mass="29203">MSLRFSQLTIFGNIARWVGFLARGLMLAFTFFASLNAHAEDFIGIIKPRQIIQVGSPVMGIVEEMLVDRGWEVREGQTLVRLVSDVERVDLDLAQARYDVAERRFIRQETLKAQSLTSEEELEKVRMEMELARFERDRRQIFLDQRVINSPVSGVIMRRLVARGEYINEQTPLLVLAQTDVLNIETILPLAQFGQIKKGMTAEIIPQDPIGGRYTAEVEVVDSVMDAASSTFGVRLKLRNDELQLPSGIKCSVRFTGS</sequence>
<name>A0A1Y0IC50_9GAMM</name>
<comment type="similarity">
    <text evidence="1">Belongs to the membrane fusion protein (MFP) (TC 8.A.1) family.</text>
</comment>
<dbReference type="Gene3D" id="2.40.30.170">
    <property type="match status" value="1"/>
</dbReference>
<organism evidence="4 5">
    <name type="scientific">Oleiphilus messinensis</name>
    <dbReference type="NCBI Taxonomy" id="141451"/>
    <lineage>
        <taxon>Bacteria</taxon>
        <taxon>Pseudomonadati</taxon>
        <taxon>Pseudomonadota</taxon>
        <taxon>Gammaproteobacteria</taxon>
        <taxon>Oceanospirillales</taxon>
        <taxon>Oleiphilaceae</taxon>
        <taxon>Oleiphilus</taxon>
    </lineage>
</organism>
<feature type="domain" description="CzcB-like barrel-sandwich hybrid" evidence="3">
    <location>
        <begin position="51"/>
        <end position="177"/>
    </location>
</feature>
<evidence type="ECO:0000313" key="5">
    <source>
        <dbReference type="Proteomes" id="UP000196027"/>
    </source>
</evidence>
<protein>
    <submittedName>
        <fullName evidence="4">Secretion protein HlyD</fullName>
    </submittedName>
</protein>
<dbReference type="SUPFAM" id="SSF111369">
    <property type="entry name" value="HlyD-like secretion proteins"/>
    <property type="match status" value="1"/>
</dbReference>
<dbReference type="Gene3D" id="1.10.287.470">
    <property type="entry name" value="Helix hairpin bin"/>
    <property type="match status" value="1"/>
</dbReference>
<feature type="domain" description="CusB-like beta-barrel" evidence="2">
    <location>
        <begin position="188"/>
        <end position="257"/>
    </location>
</feature>
<evidence type="ECO:0000256" key="1">
    <source>
        <dbReference type="ARBA" id="ARBA00009477"/>
    </source>
</evidence>
<dbReference type="PANTHER" id="PTHR30469">
    <property type="entry name" value="MULTIDRUG RESISTANCE PROTEIN MDTA"/>
    <property type="match status" value="1"/>
</dbReference>